<proteinExistence type="predicted"/>
<protein>
    <submittedName>
        <fullName evidence="1">Uncharacterized protein</fullName>
    </submittedName>
</protein>
<evidence type="ECO:0000313" key="1">
    <source>
        <dbReference type="EMBL" id="CAD7623840.1"/>
    </source>
</evidence>
<dbReference type="GO" id="GO:0016791">
    <property type="term" value="F:phosphatase activity"/>
    <property type="evidence" value="ECO:0007669"/>
    <property type="project" value="TreeGrafter"/>
</dbReference>
<keyword evidence="2" id="KW-1185">Reference proteome</keyword>
<dbReference type="Proteomes" id="UP000759131">
    <property type="component" value="Unassembled WGS sequence"/>
</dbReference>
<sequence>MYVNTKGFNQMAINTATHVIFDLGGTLALDVSARYYGKQYIRHDKNKLRDVDNVPEFLVKICDSLDLKAPLAEFMAMVYKELSANPVELIPGVDQLIRHLYQHNIPMAIATNGSTKIFSSCVGHLMPYFDEYFTHYVCGEDDPDVRHNKPAPDIYQVCAKRFASPPESPHNCVVFEDSLTGITGAVASGMTTVLINDTIDSTFDAIMGKVTAICKNVIYCGPEEQEAAEDILMQFYERFGNGFECPENATILKEKCNEFGTSDNFFKDVMNSMRWIGFLKPELRGIMLESPDIAFYEKMNTFCKLPEDMQITYCKITNAKLNETKQLRDRFLGYLEEVVNQTKINLAHMLISRDYWENVINLHDDLDGFRNFSRSRIEVYPSALTRAETVFGVKAEVKCELGPTYPEPKHKSFTVAIAKIFTKYLDTAI</sequence>
<dbReference type="PANTHER" id="PTHR18901">
    <property type="entry name" value="2-DEOXYGLUCOSE-6-PHOSPHATE PHOSPHATASE 2"/>
    <property type="match status" value="1"/>
</dbReference>
<dbReference type="InterPro" id="IPR023214">
    <property type="entry name" value="HAD_sf"/>
</dbReference>
<dbReference type="Pfam" id="PF00702">
    <property type="entry name" value="Hydrolase"/>
    <property type="match status" value="1"/>
</dbReference>
<dbReference type="Gene3D" id="1.10.150.240">
    <property type="entry name" value="Putative phosphatase, domain 2"/>
    <property type="match status" value="1"/>
</dbReference>
<dbReference type="SFLD" id="SFLDS00003">
    <property type="entry name" value="Haloacid_Dehalogenase"/>
    <property type="match status" value="1"/>
</dbReference>
<dbReference type="InterPro" id="IPR023198">
    <property type="entry name" value="PGP-like_dom2"/>
</dbReference>
<dbReference type="InterPro" id="IPR006439">
    <property type="entry name" value="HAD-SF_hydro_IA"/>
</dbReference>
<dbReference type="NCBIfam" id="TIGR01509">
    <property type="entry name" value="HAD-SF-IA-v3"/>
    <property type="match status" value="1"/>
</dbReference>
<dbReference type="SUPFAM" id="SSF56784">
    <property type="entry name" value="HAD-like"/>
    <property type="match status" value="1"/>
</dbReference>
<dbReference type="InterPro" id="IPR036412">
    <property type="entry name" value="HAD-like_sf"/>
</dbReference>
<dbReference type="EMBL" id="CAJPIZ010001919">
    <property type="protein sequence ID" value="CAG2104270.1"/>
    <property type="molecule type" value="Genomic_DNA"/>
</dbReference>
<dbReference type="PANTHER" id="PTHR18901:SF38">
    <property type="entry name" value="PSEUDOURIDINE-5'-PHOSPHATASE"/>
    <property type="match status" value="1"/>
</dbReference>
<dbReference type="EMBL" id="OC856494">
    <property type="protein sequence ID" value="CAD7623840.1"/>
    <property type="molecule type" value="Genomic_DNA"/>
</dbReference>
<dbReference type="Gene3D" id="3.40.50.1000">
    <property type="entry name" value="HAD superfamily/HAD-like"/>
    <property type="match status" value="1"/>
</dbReference>
<gene>
    <name evidence="1" type="ORF">OSB1V03_LOCUS4290</name>
</gene>
<reference evidence="1" key="1">
    <citation type="submission" date="2020-11" db="EMBL/GenBank/DDBJ databases">
        <authorList>
            <person name="Tran Van P."/>
        </authorList>
    </citation>
    <scope>NUCLEOTIDE SEQUENCE</scope>
</reference>
<organism evidence="1">
    <name type="scientific">Medioppia subpectinata</name>
    <dbReference type="NCBI Taxonomy" id="1979941"/>
    <lineage>
        <taxon>Eukaryota</taxon>
        <taxon>Metazoa</taxon>
        <taxon>Ecdysozoa</taxon>
        <taxon>Arthropoda</taxon>
        <taxon>Chelicerata</taxon>
        <taxon>Arachnida</taxon>
        <taxon>Acari</taxon>
        <taxon>Acariformes</taxon>
        <taxon>Sarcoptiformes</taxon>
        <taxon>Oribatida</taxon>
        <taxon>Brachypylina</taxon>
        <taxon>Oppioidea</taxon>
        <taxon>Oppiidae</taxon>
        <taxon>Medioppia</taxon>
    </lineage>
</organism>
<name>A0A7R9KIR6_9ACAR</name>
<dbReference type="AlphaFoldDB" id="A0A7R9KIR6"/>
<evidence type="ECO:0000313" key="2">
    <source>
        <dbReference type="Proteomes" id="UP000759131"/>
    </source>
</evidence>
<accession>A0A7R9KIR6</accession>
<dbReference type="SFLD" id="SFLDG01129">
    <property type="entry name" value="C1.5:_HAD__Beta-PGM__Phosphata"/>
    <property type="match status" value="1"/>
</dbReference>
<dbReference type="OrthoDB" id="6509744at2759"/>